<proteinExistence type="predicted"/>
<evidence type="ECO:0000313" key="1">
    <source>
        <dbReference type="EMBL" id="KAK9528196.1"/>
    </source>
</evidence>
<comment type="caution">
    <text evidence="1">The sequence shown here is derived from an EMBL/GenBank/DDBJ whole genome shotgun (WGS) entry which is preliminary data.</text>
</comment>
<name>A0AAW1F0S8_ZOAVI</name>
<reference evidence="1 2" key="1">
    <citation type="journal article" date="2024" name="Genome Biol. Evol.">
        <title>Chromosome-level genome assembly of the viviparous eelpout Zoarces viviparus.</title>
        <authorList>
            <person name="Fuhrmann N."/>
            <person name="Brasseur M.V."/>
            <person name="Bakowski C.E."/>
            <person name="Podsiadlowski L."/>
            <person name="Prost S."/>
            <person name="Krehenwinkel H."/>
            <person name="Mayer C."/>
        </authorList>
    </citation>
    <scope>NUCLEOTIDE SEQUENCE [LARGE SCALE GENOMIC DNA]</scope>
    <source>
        <strain evidence="1">NO-MEL_2022_Ind0_liver</strain>
    </source>
</reference>
<keyword evidence="2" id="KW-1185">Reference proteome</keyword>
<organism evidence="1 2">
    <name type="scientific">Zoarces viviparus</name>
    <name type="common">Viviparous eelpout</name>
    <name type="synonym">Blennius viviparus</name>
    <dbReference type="NCBI Taxonomy" id="48416"/>
    <lineage>
        <taxon>Eukaryota</taxon>
        <taxon>Metazoa</taxon>
        <taxon>Chordata</taxon>
        <taxon>Craniata</taxon>
        <taxon>Vertebrata</taxon>
        <taxon>Euteleostomi</taxon>
        <taxon>Actinopterygii</taxon>
        <taxon>Neopterygii</taxon>
        <taxon>Teleostei</taxon>
        <taxon>Neoteleostei</taxon>
        <taxon>Acanthomorphata</taxon>
        <taxon>Eupercaria</taxon>
        <taxon>Perciformes</taxon>
        <taxon>Cottioidei</taxon>
        <taxon>Zoarcales</taxon>
        <taxon>Zoarcidae</taxon>
        <taxon>Zoarcinae</taxon>
        <taxon>Zoarces</taxon>
    </lineage>
</organism>
<dbReference type="AlphaFoldDB" id="A0AAW1F0S8"/>
<accession>A0AAW1F0S8</accession>
<evidence type="ECO:0000313" key="2">
    <source>
        <dbReference type="Proteomes" id="UP001488805"/>
    </source>
</evidence>
<protein>
    <submittedName>
        <fullName evidence="1">Uncharacterized protein</fullName>
    </submittedName>
</protein>
<gene>
    <name evidence="1" type="ORF">VZT92_014684</name>
</gene>
<dbReference type="EMBL" id="JBCEZU010000112">
    <property type="protein sequence ID" value="KAK9528196.1"/>
    <property type="molecule type" value="Genomic_DNA"/>
</dbReference>
<dbReference type="Proteomes" id="UP001488805">
    <property type="component" value="Unassembled WGS sequence"/>
</dbReference>
<sequence>MCFCFSEPAPNQSGVEAPIPMTQCPLLSLPGTYTVLLRKTVFTKTVNHRHAIRRIMNACLGVGCAAEVIVEAEEEGSQGSGCRSCSVASRLWPRCDRRL</sequence>